<dbReference type="RefSeq" id="WP_071072482.1">
    <property type="nucleotide sequence ID" value="NZ_CP017755.1"/>
</dbReference>
<keyword evidence="2" id="KW-1185">Reference proteome</keyword>
<accession>A0ABM6FDR6</accession>
<dbReference type="Proteomes" id="UP000177515">
    <property type="component" value="Chromosome 2"/>
</dbReference>
<proteinExistence type="predicted"/>
<protein>
    <submittedName>
        <fullName evidence="1">Uncharacterized protein</fullName>
    </submittedName>
</protein>
<reference evidence="1 2" key="1">
    <citation type="submission" date="2016-10" db="EMBL/GenBank/DDBJ databases">
        <title>Complete genome sequences of three Cupriavidus strains isolated from various Malaysian environments.</title>
        <authorList>
            <person name="Abdullah A.A.-A."/>
            <person name="Shafie N.A.H."/>
            <person name="Lau N.S."/>
        </authorList>
    </citation>
    <scope>NUCLEOTIDE SEQUENCE [LARGE SCALE GENOMIC DNA]</scope>
    <source>
        <strain evidence="1 2">USMAA1020</strain>
    </source>
</reference>
<sequence length="92" mass="9466">MAAGYLKAVSEGVGRKGHASAANFSALGKATEALTRSAQDVVTQAEQLGKRDAELQAQPDALRRAHGNVSAGTFYTARIAVAAPRGGTLRLS</sequence>
<dbReference type="EMBL" id="CP017755">
    <property type="protein sequence ID" value="AOZ09956.1"/>
    <property type="molecule type" value="Genomic_DNA"/>
</dbReference>
<evidence type="ECO:0000313" key="1">
    <source>
        <dbReference type="EMBL" id="AOZ09956.1"/>
    </source>
</evidence>
<organism evidence="1 2">
    <name type="scientific">Cupriavidus malaysiensis</name>
    <dbReference type="NCBI Taxonomy" id="367825"/>
    <lineage>
        <taxon>Bacteria</taxon>
        <taxon>Pseudomonadati</taxon>
        <taxon>Pseudomonadota</taxon>
        <taxon>Betaproteobacteria</taxon>
        <taxon>Burkholderiales</taxon>
        <taxon>Burkholderiaceae</taxon>
        <taxon>Cupriavidus</taxon>
    </lineage>
</organism>
<name>A0ABM6FDR6_9BURK</name>
<gene>
    <name evidence="1" type="ORF">BKK80_30245</name>
</gene>
<evidence type="ECO:0000313" key="2">
    <source>
        <dbReference type="Proteomes" id="UP000177515"/>
    </source>
</evidence>